<evidence type="ECO:0000313" key="6">
    <source>
        <dbReference type="EMBL" id="SET88328.1"/>
    </source>
</evidence>
<dbReference type="OrthoDB" id="9785745at2"/>
<dbReference type="eggNOG" id="COG0583">
    <property type="taxonomic scope" value="Bacteria"/>
</dbReference>
<dbReference type="AlphaFoldDB" id="A0A1I0HW88"/>
<dbReference type="SUPFAM" id="SSF46785">
    <property type="entry name" value="Winged helix' DNA-binding domain"/>
    <property type="match status" value="1"/>
</dbReference>
<reference evidence="6 7" key="1">
    <citation type="submission" date="2016-10" db="EMBL/GenBank/DDBJ databases">
        <authorList>
            <person name="de Groot N.N."/>
        </authorList>
    </citation>
    <scope>NUCLEOTIDE SEQUENCE [LARGE SCALE GENOMIC DNA]</scope>
    <source>
        <strain evidence="6 7">KH1P1</strain>
    </source>
</reference>
<dbReference type="PANTHER" id="PTHR30346">
    <property type="entry name" value="TRANSCRIPTIONAL DUAL REGULATOR HCAR-RELATED"/>
    <property type="match status" value="1"/>
</dbReference>
<name>A0A1I0HW88_9FIRM</name>
<dbReference type="SUPFAM" id="SSF53850">
    <property type="entry name" value="Periplasmic binding protein-like II"/>
    <property type="match status" value="1"/>
</dbReference>
<dbReference type="STRING" id="1526.SAMN02910262_01047"/>
<dbReference type="Gene3D" id="1.10.10.10">
    <property type="entry name" value="Winged helix-like DNA-binding domain superfamily/Winged helix DNA-binding domain"/>
    <property type="match status" value="1"/>
</dbReference>
<dbReference type="EMBL" id="FOIL01000060">
    <property type="protein sequence ID" value="SET88328.1"/>
    <property type="molecule type" value="Genomic_DNA"/>
</dbReference>
<accession>A0A1I0HW88</accession>
<evidence type="ECO:0000259" key="5">
    <source>
        <dbReference type="PROSITE" id="PS50931"/>
    </source>
</evidence>
<sequence length="319" mass="36930">MDANNIRYFVAVAKYGSINQAAKAMFISQPQLSHIIRSLEEEAGMTLLRRTTQGTRLTHEGEIYLHHCEIILKEMDNLNSYIRGSRTEMTRLSVSMTRFSHTSECFNEICRRYQDVPGMTFKLYEDSSLNVIEDVTVGRSSVGVIHFLSQNADITQKNIESRGLEFIPLAAFRPYVCLSSSHELLQENGRKGLHIEQLKDYGFVRYIGQYEDFIYHIETMKGPVDLNDSQKIVYVTDRQGQMRLISATNFYTIGISEFNGQDSMYKVISVPLLDCVEHLKFGIIRKKNEHRLEIEQEFVDLVCRRYASLQEQENQRNQP</sequence>
<feature type="domain" description="HTH lysR-type" evidence="5">
    <location>
        <begin position="1"/>
        <end position="58"/>
    </location>
</feature>
<dbReference type="GO" id="GO:0003700">
    <property type="term" value="F:DNA-binding transcription factor activity"/>
    <property type="evidence" value="ECO:0007669"/>
    <property type="project" value="InterPro"/>
</dbReference>
<dbReference type="InterPro" id="IPR036390">
    <property type="entry name" value="WH_DNA-bd_sf"/>
</dbReference>
<dbReference type="GO" id="GO:0032993">
    <property type="term" value="C:protein-DNA complex"/>
    <property type="evidence" value="ECO:0007669"/>
    <property type="project" value="TreeGrafter"/>
</dbReference>
<dbReference type="PRINTS" id="PR00039">
    <property type="entry name" value="HTHLYSR"/>
</dbReference>
<dbReference type="InterPro" id="IPR036388">
    <property type="entry name" value="WH-like_DNA-bd_sf"/>
</dbReference>
<evidence type="ECO:0000256" key="2">
    <source>
        <dbReference type="ARBA" id="ARBA00023015"/>
    </source>
</evidence>
<evidence type="ECO:0000256" key="4">
    <source>
        <dbReference type="ARBA" id="ARBA00023163"/>
    </source>
</evidence>
<keyword evidence="4" id="KW-0804">Transcription</keyword>
<comment type="similarity">
    <text evidence="1">Belongs to the LysR transcriptional regulatory family.</text>
</comment>
<keyword evidence="7" id="KW-1185">Reference proteome</keyword>
<gene>
    <name evidence="6" type="ORF">SAMN04487771_10605</name>
</gene>
<keyword evidence="2" id="KW-0805">Transcription regulation</keyword>
<proteinExistence type="inferred from homology"/>
<dbReference type="InterPro" id="IPR000847">
    <property type="entry name" value="LysR_HTH_N"/>
</dbReference>
<dbReference type="RefSeq" id="WP_074650337.1">
    <property type="nucleotide sequence ID" value="NZ_FOIL01000060.1"/>
</dbReference>
<dbReference type="Proteomes" id="UP000199820">
    <property type="component" value="Unassembled WGS sequence"/>
</dbReference>
<dbReference type="PANTHER" id="PTHR30346:SF0">
    <property type="entry name" value="HCA OPERON TRANSCRIPTIONAL ACTIVATOR HCAR"/>
    <property type="match status" value="1"/>
</dbReference>
<protein>
    <submittedName>
        <fullName evidence="6">DNA-binding transcriptional regulator, LysR family</fullName>
    </submittedName>
</protein>
<dbReference type="GO" id="GO:0003677">
    <property type="term" value="F:DNA binding"/>
    <property type="evidence" value="ECO:0007669"/>
    <property type="project" value="UniProtKB-KW"/>
</dbReference>
<dbReference type="Pfam" id="PF00126">
    <property type="entry name" value="HTH_1"/>
    <property type="match status" value="1"/>
</dbReference>
<organism evidence="6 7">
    <name type="scientific">[Clostridium] aminophilum</name>
    <dbReference type="NCBI Taxonomy" id="1526"/>
    <lineage>
        <taxon>Bacteria</taxon>
        <taxon>Bacillati</taxon>
        <taxon>Bacillota</taxon>
        <taxon>Clostridia</taxon>
        <taxon>Lachnospirales</taxon>
        <taxon>Lachnospiraceae</taxon>
    </lineage>
</organism>
<dbReference type="FunFam" id="1.10.10.10:FF:000001">
    <property type="entry name" value="LysR family transcriptional regulator"/>
    <property type="match status" value="1"/>
</dbReference>
<dbReference type="PROSITE" id="PS50931">
    <property type="entry name" value="HTH_LYSR"/>
    <property type="match status" value="1"/>
</dbReference>
<evidence type="ECO:0000256" key="3">
    <source>
        <dbReference type="ARBA" id="ARBA00023125"/>
    </source>
</evidence>
<evidence type="ECO:0000256" key="1">
    <source>
        <dbReference type="ARBA" id="ARBA00009437"/>
    </source>
</evidence>
<keyword evidence="3 6" id="KW-0238">DNA-binding</keyword>
<dbReference type="Gene3D" id="3.40.190.10">
    <property type="entry name" value="Periplasmic binding protein-like II"/>
    <property type="match status" value="2"/>
</dbReference>
<evidence type="ECO:0000313" key="7">
    <source>
        <dbReference type="Proteomes" id="UP000199820"/>
    </source>
</evidence>